<dbReference type="SMART" id="SM00353">
    <property type="entry name" value="HLH"/>
    <property type="match status" value="1"/>
</dbReference>
<dbReference type="EMBL" id="JH432107">
    <property type="status" value="NOT_ANNOTATED_CDS"/>
    <property type="molecule type" value="Genomic_DNA"/>
</dbReference>
<dbReference type="InterPro" id="IPR050283">
    <property type="entry name" value="E-box_TF_Regulators"/>
</dbReference>
<dbReference type="GO" id="GO:0032502">
    <property type="term" value="P:developmental process"/>
    <property type="evidence" value="ECO:0007669"/>
    <property type="project" value="TreeGrafter"/>
</dbReference>
<sequence length="281" mass="32161">MYLYRCADCYSVAECLFVERGKNDDKWHVSFIGGRVDGTWHRPHLPLVDEVWGCSSLKRKWQYVERTLRAQVDLRSTNMENIDLDAINRQFLESQLELEPASYDSSSCSSPYSSRHADQENVLRQRRKKKRCPQQQVQQRQAANLRERKRMQSINDAFEGLRAHIPTLPYEKRLSKVDTLRLAIGYIGFLTQLASTDKNPAQTLQPPHHEQPKKIIIQCHRDPSSVLKDPPGTNGLTPLAGHSLSWTNEKQISSSGNTMVAKVWTPEDPRQGRPNGCTVDP</sequence>
<evidence type="ECO:0000256" key="4">
    <source>
        <dbReference type="ARBA" id="ARBA00023242"/>
    </source>
</evidence>
<feature type="compositionally biased region" description="Low complexity" evidence="5">
    <location>
        <begin position="102"/>
        <end position="114"/>
    </location>
</feature>
<dbReference type="Gene3D" id="4.10.280.10">
    <property type="entry name" value="Helix-loop-helix DNA-binding domain"/>
    <property type="match status" value="1"/>
</dbReference>
<dbReference type="PANTHER" id="PTHR23349">
    <property type="entry name" value="BASIC HELIX-LOOP-HELIX TRANSCRIPTION FACTOR, TWIST"/>
    <property type="match status" value="1"/>
</dbReference>
<keyword evidence="3" id="KW-0804">Transcription</keyword>
<dbReference type="GO" id="GO:0000981">
    <property type="term" value="F:DNA-binding transcription factor activity, RNA polymerase II-specific"/>
    <property type="evidence" value="ECO:0007669"/>
    <property type="project" value="TreeGrafter"/>
</dbReference>
<feature type="region of interest" description="Disordered" evidence="5">
    <location>
        <begin position="102"/>
        <end position="148"/>
    </location>
</feature>
<name>T1JDM7_STRMM</name>
<proteinExistence type="predicted"/>
<organism evidence="7 8">
    <name type="scientific">Strigamia maritima</name>
    <name type="common">European centipede</name>
    <name type="synonym">Geophilus maritimus</name>
    <dbReference type="NCBI Taxonomy" id="126957"/>
    <lineage>
        <taxon>Eukaryota</taxon>
        <taxon>Metazoa</taxon>
        <taxon>Ecdysozoa</taxon>
        <taxon>Arthropoda</taxon>
        <taxon>Myriapoda</taxon>
        <taxon>Chilopoda</taxon>
        <taxon>Pleurostigmophora</taxon>
        <taxon>Geophilomorpha</taxon>
        <taxon>Linotaeniidae</taxon>
        <taxon>Strigamia</taxon>
    </lineage>
</organism>
<evidence type="ECO:0000256" key="1">
    <source>
        <dbReference type="ARBA" id="ARBA00023015"/>
    </source>
</evidence>
<reference evidence="7" key="2">
    <citation type="submission" date="2015-02" db="UniProtKB">
        <authorList>
            <consortium name="EnsemblMetazoa"/>
        </authorList>
    </citation>
    <scope>IDENTIFICATION</scope>
</reference>
<dbReference type="PANTHER" id="PTHR23349:SF112">
    <property type="entry name" value="48 RELATED 1, ISOFORM B"/>
    <property type="match status" value="1"/>
</dbReference>
<keyword evidence="2" id="KW-0238">DNA-binding</keyword>
<dbReference type="GO" id="GO:0000977">
    <property type="term" value="F:RNA polymerase II transcription regulatory region sequence-specific DNA binding"/>
    <property type="evidence" value="ECO:0007669"/>
    <property type="project" value="TreeGrafter"/>
</dbReference>
<keyword evidence="8" id="KW-1185">Reference proteome</keyword>
<evidence type="ECO:0000256" key="3">
    <source>
        <dbReference type="ARBA" id="ARBA00023163"/>
    </source>
</evidence>
<dbReference type="PROSITE" id="PS50888">
    <property type="entry name" value="BHLH"/>
    <property type="match status" value="1"/>
</dbReference>
<dbReference type="HOGENOM" id="CLU_991497_0_0_1"/>
<dbReference type="CDD" id="cd11417">
    <property type="entry name" value="bHLH_TS_PTF1A"/>
    <property type="match status" value="1"/>
</dbReference>
<dbReference type="STRING" id="126957.T1JDM7"/>
<dbReference type="InterPro" id="IPR011598">
    <property type="entry name" value="bHLH_dom"/>
</dbReference>
<dbReference type="FunFam" id="4.10.280.10:FF:000035">
    <property type="entry name" value="Pancreas-specific transcription factor 1a"/>
    <property type="match status" value="1"/>
</dbReference>
<dbReference type="AlphaFoldDB" id="T1JDM7"/>
<dbReference type="InterPro" id="IPR036638">
    <property type="entry name" value="HLH_DNA-bd_sf"/>
</dbReference>
<dbReference type="Pfam" id="PF00010">
    <property type="entry name" value="HLH"/>
    <property type="match status" value="1"/>
</dbReference>
<dbReference type="PhylomeDB" id="T1JDM7"/>
<feature type="domain" description="BHLH" evidence="6">
    <location>
        <begin position="138"/>
        <end position="190"/>
    </location>
</feature>
<evidence type="ECO:0000313" key="7">
    <source>
        <dbReference type="EnsemblMetazoa" id="SMAR011911-PA"/>
    </source>
</evidence>
<accession>T1JDM7</accession>
<reference evidence="8" key="1">
    <citation type="submission" date="2011-05" db="EMBL/GenBank/DDBJ databases">
        <authorList>
            <person name="Richards S.R."/>
            <person name="Qu J."/>
            <person name="Jiang H."/>
            <person name="Jhangiani S.N."/>
            <person name="Agravi P."/>
            <person name="Goodspeed R."/>
            <person name="Gross S."/>
            <person name="Mandapat C."/>
            <person name="Jackson L."/>
            <person name="Mathew T."/>
            <person name="Pu L."/>
            <person name="Thornton R."/>
            <person name="Saada N."/>
            <person name="Wilczek-Boney K.B."/>
            <person name="Lee S."/>
            <person name="Kovar C."/>
            <person name="Wu Y."/>
            <person name="Scherer S.E."/>
            <person name="Worley K.C."/>
            <person name="Muzny D.M."/>
            <person name="Gibbs R."/>
        </authorList>
    </citation>
    <scope>NUCLEOTIDE SEQUENCE</scope>
    <source>
        <strain evidence="8">Brora</strain>
    </source>
</reference>
<evidence type="ECO:0000256" key="5">
    <source>
        <dbReference type="SAM" id="MobiDB-lite"/>
    </source>
</evidence>
<dbReference type="Proteomes" id="UP000014500">
    <property type="component" value="Unassembled WGS sequence"/>
</dbReference>
<dbReference type="EnsemblMetazoa" id="SMAR011911-RA">
    <property type="protein sequence ID" value="SMAR011911-PA"/>
    <property type="gene ID" value="SMAR011911"/>
</dbReference>
<dbReference type="SUPFAM" id="SSF47459">
    <property type="entry name" value="HLH, helix-loop-helix DNA-binding domain"/>
    <property type="match status" value="1"/>
</dbReference>
<evidence type="ECO:0000259" key="6">
    <source>
        <dbReference type="PROSITE" id="PS50888"/>
    </source>
</evidence>
<dbReference type="GO" id="GO:0046983">
    <property type="term" value="F:protein dimerization activity"/>
    <property type="evidence" value="ECO:0007669"/>
    <property type="project" value="InterPro"/>
</dbReference>
<evidence type="ECO:0000256" key="2">
    <source>
        <dbReference type="ARBA" id="ARBA00023125"/>
    </source>
</evidence>
<keyword evidence="4" id="KW-0539">Nucleus</keyword>
<protein>
    <recommendedName>
        <fullName evidence="6">BHLH domain-containing protein</fullName>
    </recommendedName>
</protein>
<dbReference type="eggNOG" id="KOG4029">
    <property type="taxonomic scope" value="Eukaryota"/>
</dbReference>
<keyword evidence="1" id="KW-0805">Transcription regulation</keyword>
<evidence type="ECO:0000313" key="8">
    <source>
        <dbReference type="Proteomes" id="UP000014500"/>
    </source>
</evidence>